<dbReference type="FunFam" id="2.40.50.140:FF:000051">
    <property type="entry name" value="RNA-binding transcriptional accessory protein"/>
    <property type="match status" value="2"/>
</dbReference>
<dbReference type="SUPFAM" id="SSF50249">
    <property type="entry name" value="Nucleic acid-binding proteins"/>
    <property type="match status" value="4"/>
</dbReference>
<evidence type="ECO:0000256" key="3">
    <source>
        <dbReference type="ARBA" id="ARBA00023274"/>
    </source>
</evidence>
<dbReference type="SMART" id="SM00316">
    <property type="entry name" value="S1"/>
    <property type="match status" value="4"/>
</dbReference>
<dbReference type="EMBL" id="JAGKSQ010000002">
    <property type="protein sequence ID" value="MBP3950570.1"/>
    <property type="molecule type" value="Genomic_DNA"/>
</dbReference>
<keyword evidence="3" id="KW-0687">Ribonucleoprotein</keyword>
<keyword evidence="6" id="KW-1185">Reference proteome</keyword>
<protein>
    <submittedName>
        <fullName evidence="5">30S ribosomal protein S1</fullName>
    </submittedName>
</protein>
<dbReference type="GO" id="GO:0003729">
    <property type="term" value="F:mRNA binding"/>
    <property type="evidence" value="ECO:0007669"/>
    <property type="project" value="TreeGrafter"/>
</dbReference>
<dbReference type="NCBIfam" id="NF005208">
    <property type="entry name" value="PRK06676.1"/>
    <property type="match status" value="1"/>
</dbReference>
<dbReference type="CDD" id="cd05688">
    <property type="entry name" value="S1_RPS1_repeat_ec3"/>
    <property type="match status" value="1"/>
</dbReference>
<dbReference type="Pfam" id="PF00575">
    <property type="entry name" value="S1"/>
    <property type="match status" value="4"/>
</dbReference>
<dbReference type="Gene3D" id="2.40.50.140">
    <property type="entry name" value="Nucleic acid-binding proteins"/>
    <property type="match status" value="4"/>
</dbReference>
<dbReference type="GO" id="GO:0003735">
    <property type="term" value="F:structural constituent of ribosome"/>
    <property type="evidence" value="ECO:0007669"/>
    <property type="project" value="TreeGrafter"/>
</dbReference>
<evidence type="ECO:0000256" key="2">
    <source>
        <dbReference type="ARBA" id="ARBA00022980"/>
    </source>
</evidence>
<dbReference type="PANTHER" id="PTHR10724:SF7">
    <property type="entry name" value="SMALL RIBOSOMAL SUBUNIT PROTEIN BS1C"/>
    <property type="match status" value="1"/>
</dbReference>
<dbReference type="CDD" id="cd04465">
    <property type="entry name" value="S1_RPS1_repeat_ec2_hs2"/>
    <property type="match status" value="1"/>
</dbReference>
<dbReference type="GO" id="GO:0006412">
    <property type="term" value="P:translation"/>
    <property type="evidence" value="ECO:0007669"/>
    <property type="project" value="TreeGrafter"/>
</dbReference>
<dbReference type="InterPro" id="IPR050437">
    <property type="entry name" value="Ribos_protein_bS1-like"/>
</dbReference>
<accession>A0A940WQB7</accession>
<evidence type="ECO:0000313" key="5">
    <source>
        <dbReference type="EMBL" id="MBP3950570.1"/>
    </source>
</evidence>
<gene>
    <name evidence="5" type="primary">rpsA</name>
    <name evidence="5" type="ORF">J7W16_05440</name>
</gene>
<comment type="similarity">
    <text evidence="1">Belongs to the bacterial ribosomal protein bS1 family.</text>
</comment>
<organism evidence="5 6">
    <name type="scientific">Halalkalibacter suaedae</name>
    <dbReference type="NCBI Taxonomy" id="2822140"/>
    <lineage>
        <taxon>Bacteria</taxon>
        <taxon>Bacillati</taxon>
        <taxon>Bacillota</taxon>
        <taxon>Bacilli</taxon>
        <taxon>Bacillales</taxon>
        <taxon>Bacillaceae</taxon>
        <taxon>Halalkalibacter</taxon>
    </lineage>
</organism>
<reference evidence="5" key="1">
    <citation type="submission" date="2021-03" db="EMBL/GenBank/DDBJ databases">
        <title>Bacillus suaedae sp. nov., isolated from Suaeda aralocaspica.</title>
        <authorList>
            <person name="Lei R.F.R."/>
        </authorList>
    </citation>
    <scope>NUCLEOTIDE SEQUENCE</scope>
    <source>
        <strain evidence="5">YZJH907-2</strain>
    </source>
</reference>
<proteinExistence type="inferred from homology"/>
<dbReference type="Proteomes" id="UP000678228">
    <property type="component" value="Unassembled WGS sequence"/>
</dbReference>
<evidence type="ECO:0000256" key="1">
    <source>
        <dbReference type="ARBA" id="ARBA00006767"/>
    </source>
</evidence>
<name>A0A940WQB7_9BACI</name>
<feature type="domain" description="S1 motif" evidence="4">
    <location>
        <begin position="103"/>
        <end position="168"/>
    </location>
</feature>
<feature type="domain" description="S1 motif" evidence="4">
    <location>
        <begin position="189"/>
        <end position="257"/>
    </location>
</feature>
<sequence>MVEEMNNEMTEFKSLSVGEIVTGKVTKVEEKQAFVHVGFKVDGIVPISELSSLHIEKVSDVLSVDDELELKVIKVEDDELILSKRAVQAEKAWDELQQAYQSGEIIEAEVAEVVKGGLVVDVGVRGFIPASLVERHFVEDFSDYKGRRLRLKVAEIDQENNKLILSQRSVLDEEVEFKKRNVLQSLRTGDIVEGKVQRLTDFGAFVDIGGIDGLVHISQLAHQRVEKPSDVVSEGDAVKVKILSVDIDGERVSLSIKDTLAGPWESFSETVKTGDVLEGTVRRLVTFGAFVEVAPGVEGLVHISQIANRHIGTPSEALSEGEKVQVKVLDVNADEKRISLSIRALIEEEESNEEDYKAYAASKRDEPTGFSLGDMIGDQLNKYKK</sequence>
<evidence type="ECO:0000313" key="6">
    <source>
        <dbReference type="Proteomes" id="UP000678228"/>
    </source>
</evidence>
<dbReference type="RefSeq" id="WP_210596249.1">
    <property type="nucleotide sequence ID" value="NZ_JAGKSQ010000002.1"/>
</dbReference>
<evidence type="ECO:0000259" key="4">
    <source>
        <dbReference type="PROSITE" id="PS50126"/>
    </source>
</evidence>
<feature type="domain" description="S1 motif" evidence="4">
    <location>
        <begin position="18"/>
        <end position="85"/>
    </location>
</feature>
<dbReference type="CDD" id="cd05687">
    <property type="entry name" value="S1_RPS1_repeat_ec1_hs1"/>
    <property type="match status" value="1"/>
</dbReference>
<dbReference type="PRINTS" id="PR00681">
    <property type="entry name" value="RIBOSOMALS1"/>
</dbReference>
<dbReference type="InterPro" id="IPR003029">
    <property type="entry name" value="S1_domain"/>
</dbReference>
<comment type="caution">
    <text evidence="5">The sequence shown here is derived from an EMBL/GenBank/DDBJ whole genome shotgun (WGS) entry which is preliminary data.</text>
</comment>
<dbReference type="InterPro" id="IPR012340">
    <property type="entry name" value="NA-bd_OB-fold"/>
</dbReference>
<dbReference type="PROSITE" id="PS50126">
    <property type="entry name" value="S1"/>
    <property type="match status" value="4"/>
</dbReference>
<feature type="domain" description="S1 motif" evidence="4">
    <location>
        <begin position="274"/>
        <end position="343"/>
    </location>
</feature>
<dbReference type="AlphaFoldDB" id="A0A940WQB7"/>
<dbReference type="InterPro" id="IPR035104">
    <property type="entry name" value="Ribosomal_protein_S1-like"/>
</dbReference>
<dbReference type="PANTHER" id="PTHR10724">
    <property type="entry name" value="30S RIBOSOMAL PROTEIN S1"/>
    <property type="match status" value="1"/>
</dbReference>
<dbReference type="GO" id="GO:0022627">
    <property type="term" value="C:cytosolic small ribosomal subunit"/>
    <property type="evidence" value="ECO:0007669"/>
    <property type="project" value="TreeGrafter"/>
</dbReference>
<keyword evidence="2 5" id="KW-0689">Ribosomal protein</keyword>